<dbReference type="Gene3D" id="3.80.10.10">
    <property type="entry name" value="Ribonuclease Inhibitor"/>
    <property type="match status" value="1"/>
</dbReference>
<evidence type="ECO:0000256" key="3">
    <source>
        <dbReference type="SAM" id="SignalP"/>
    </source>
</evidence>
<keyword evidence="1" id="KW-0433">Leucine-rich repeat</keyword>
<dbReference type="AlphaFoldDB" id="A0A6P7FIV3"/>
<sequence length="319" mass="36619">MMKFPIIVFFVVFCCGLSKSSICSINDSKIFCAGMEETDFYSNMIVTIASQDIVDLSITNSSISGLNSAMFQKYQYVQTLSITHTKLKYIKERTFHSLDNLQVLNLSHNCIDSFNFKALSSIGNLTSLDLSYNKLESIYNFNLNSFNSLVLNISDNKMTNLEPEFIQKLNMSNDFYIIINNNPWNCSESKWQKYLSPALLLAFCLYPQDSRENDEQTYYKNAVFQAVEDNTSRVFPTQEENNIVVQFLEENTTRIQMPQNNTINCNYLKNCASYCVYWCLGGVWIGIILGNICTIKRLIFSSANTQDQETQQRLYCVDG</sequence>
<dbReference type="SUPFAM" id="SSF52058">
    <property type="entry name" value="L domain-like"/>
    <property type="match status" value="1"/>
</dbReference>
<gene>
    <name evidence="6" type="primary">LOC114330647</name>
</gene>
<evidence type="ECO:0000256" key="1">
    <source>
        <dbReference type="ARBA" id="ARBA00022614"/>
    </source>
</evidence>
<dbReference type="InterPro" id="IPR032675">
    <property type="entry name" value="LRR_dom_sf"/>
</dbReference>
<keyword evidence="5" id="KW-1185">Reference proteome</keyword>
<organism evidence="6">
    <name type="scientific">Diabrotica virgifera virgifera</name>
    <name type="common">western corn rootworm</name>
    <dbReference type="NCBI Taxonomy" id="50390"/>
    <lineage>
        <taxon>Eukaryota</taxon>
        <taxon>Metazoa</taxon>
        <taxon>Ecdysozoa</taxon>
        <taxon>Arthropoda</taxon>
        <taxon>Hexapoda</taxon>
        <taxon>Insecta</taxon>
        <taxon>Pterygota</taxon>
        <taxon>Neoptera</taxon>
        <taxon>Endopterygota</taxon>
        <taxon>Coleoptera</taxon>
        <taxon>Polyphaga</taxon>
        <taxon>Cucujiformia</taxon>
        <taxon>Chrysomeloidea</taxon>
        <taxon>Chrysomelidae</taxon>
        <taxon>Galerucinae</taxon>
        <taxon>Diabroticina</taxon>
        <taxon>Diabroticites</taxon>
        <taxon>Diabrotica</taxon>
    </lineage>
</organism>
<dbReference type="Proteomes" id="UP001652700">
    <property type="component" value="Unplaced"/>
</dbReference>
<proteinExistence type="predicted"/>
<dbReference type="RefSeq" id="XP_028135856.1">
    <property type="nucleotide sequence ID" value="XM_028280055.1"/>
</dbReference>
<dbReference type="InParanoid" id="A0A6P7FIV3"/>
<feature type="signal peptide" evidence="3">
    <location>
        <begin position="1"/>
        <end position="20"/>
    </location>
</feature>
<dbReference type="Pfam" id="PF13855">
    <property type="entry name" value="LRR_8"/>
    <property type="match status" value="1"/>
</dbReference>
<dbReference type="PROSITE" id="PS51450">
    <property type="entry name" value="LRR"/>
    <property type="match status" value="2"/>
</dbReference>
<name>A0A6P7FIV3_DIAVI</name>
<dbReference type="PANTHER" id="PTHR24366">
    <property type="entry name" value="IG(IMMUNOGLOBULIN) AND LRR(LEUCINE RICH REPEAT) DOMAINS"/>
    <property type="match status" value="1"/>
</dbReference>
<dbReference type="RefSeq" id="XP_050498828.1">
    <property type="nucleotide sequence ID" value="XM_050642871.1"/>
</dbReference>
<evidence type="ECO:0000313" key="5">
    <source>
        <dbReference type="Proteomes" id="UP001652700"/>
    </source>
</evidence>
<accession>A0A6P7FIV3</accession>
<evidence type="ECO:0000313" key="4">
    <source>
        <dbReference type="EnsemblMetazoa" id="XP_050498828.1"/>
    </source>
</evidence>
<protein>
    <submittedName>
        <fullName evidence="6">Leucine-rich repeat, immunoglobulin-like domain and transmembrane domain-containing protein 3</fullName>
    </submittedName>
</protein>
<keyword evidence="3" id="KW-0732">Signal</keyword>
<evidence type="ECO:0000313" key="6">
    <source>
        <dbReference type="RefSeq" id="XP_028135856.1"/>
    </source>
</evidence>
<reference evidence="6" key="1">
    <citation type="submission" date="2025-04" db="UniProtKB">
        <authorList>
            <consortium name="RefSeq"/>
        </authorList>
    </citation>
    <scope>IDENTIFICATION</scope>
    <source>
        <tissue evidence="6">Whole insect</tissue>
    </source>
</reference>
<dbReference type="OrthoDB" id="676979at2759"/>
<dbReference type="GeneID" id="114330647"/>
<dbReference type="InterPro" id="IPR001611">
    <property type="entry name" value="Leu-rich_rpt"/>
</dbReference>
<dbReference type="KEGG" id="dvv:114330647"/>
<dbReference type="EnsemblMetazoa" id="XM_050642871.1">
    <property type="protein sequence ID" value="XP_050498828.1"/>
    <property type="gene ID" value="LOC114330647"/>
</dbReference>
<evidence type="ECO:0000256" key="2">
    <source>
        <dbReference type="ARBA" id="ARBA00022737"/>
    </source>
</evidence>
<reference evidence="4" key="2">
    <citation type="submission" date="2025-05" db="UniProtKB">
        <authorList>
            <consortium name="EnsemblMetazoa"/>
        </authorList>
    </citation>
    <scope>IDENTIFICATION</scope>
</reference>
<dbReference type="PANTHER" id="PTHR24366:SF96">
    <property type="entry name" value="LEUCINE RICH REPEAT CONTAINING 53"/>
    <property type="match status" value="1"/>
</dbReference>
<keyword evidence="2" id="KW-0677">Repeat</keyword>
<feature type="chain" id="PRO_5027968857" evidence="3">
    <location>
        <begin position="21"/>
        <end position="319"/>
    </location>
</feature>